<gene>
    <name evidence="1" type="ORF">TNCT_384461</name>
</gene>
<organism evidence="1 2">
    <name type="scientific">Trichonephila clavata</name>
    <name type="common">Joro spider</name>
    <name type="synonym">Nephila clavata</name>
    <dbReference type="NCBI Taxonomy" id="2740835"/>
    <lineage>
        <taxon>Eukaryota</taxon>
        <taxon>Metazoa</taxon>
        <taxon>Ecdysozoa</taxon>
        <taxon>Arthropoda</taxon>
        <taxon>Chelicerata</taxon>
        <taxon>Arachnida</taxon>
        <taxon>Araneae</taxon>
        <taxon>Araneomorphae</taxon>
        <taxon>Entelegynae</taxon>
        <taxon>Araneoidea</taxon>
        <taxon>Nephilidae</taxon>
        <taxon>Trichonephila</taxon>
    </lineage>
</organism>
<sequence length="89" mass="10220">MEVDGYKENLMNSWTCHRELNVQAGGGSVMVWNMCSWRDMRSLIRLDTNLTGDRYVNILSFGRPREISAGQSDTTHVQNYYRVAQGALF</sequence>
<protein>
    <submittedName>
        <fullName evidence="1">Uncharacterized protein</fullName>
    </submittedName>
</protein>
<proteinExistence type="predicted"/>
<reference evidence="1" key="1">
    <citation type="submission" date="2020-07" db="EMBL/GenBank/DDBJ databases">
        <title>Multicomponent nature underlies the extraordinary mechanical properties of spider dragline silk.</title>
        <authorList>
            <person name="Kono N."/>
            <person name="Nakamura H."/>
            <person name="Mori M."/>
            <person name="Yoshida Y."/>
            <person name="Ohtoshi R."/>
            <person name="Malay A.D."/>
            <person name="Moran D.A.P."/>
            <person name="Tomita M."/>
            <person name="Numata K."/>
            <person name="Arakawa K."/>
        </authorList>
    </citation>
    <scope>NUCLEOTIDE SEQUENCE</scope>
</reference>
<accession>A0A8X6L344</accession>
<dbReference type="OrthoDB" id="6429669at2759"/>
<evidence type="ECO:0000313" key="1">
    <source>
        <dbReference type="EMBL" id="GFQ95990.1"/>
    </source>
</evidence>
<comment type="caution">
    <text evidence="1">The sequence shown here is derived from an EMBL/GenBank/DDBJ whole genome shotgun (WGS) entry which is preliminary data.</text>
</comment>
<name>A0A8X6L344_TRICU</name>
<dbReference type="AlphaFoldDB" id="A0A8X6L344"/>
<dbReference type="Proteomes" id="UP000887116">
    <property type="component" value="Unassembled WGS sequence"/>
</dbReference>
<dbReference type="EMBL" id="BMAO01024532">
    <property type="protein sequence ID" value="GFQ95990.1"/>
    <property type="molecule type" value="Genomic_DNA"/>
</dbReference>
<evidence type="ECO:0000313" key="2">
    <source>
        <dbReference type="Proteomes" id="UP000887116"/>
    </source>
</evidence>
<keyword evidence="2" id="KW-1185">Reference proteome</keyword>